<protein>
    <submittedName>
        <fullName evidence="1">Uncharacterized protein</fullName>
    </submittedName>
</protein>
<evidence type="ECO:0000313" key="1">
    <source>
        <dbReference type="EMBL" id="MBA0682899.1"/>
    </source>
</evidence>
<dbReference type="Proteomes" id="UP000593577">
    <property type="component" value="Unassembled WGS sequence"/>
</dbReference>
<reference evidence="1 2" key="1">
    <citation type="journal article" date="2019" name="Genome Biol. Evol.">
        <title>Insights into the evolution of the New World diploid cottons (Gossypium, subgenus Houzingenia) based on genome sequencing.</title>
        <authorList>
            <person name="Grover C.E."/>
            <person name="Arick M.A. 2nd"/>
            <person name="Thrash A."/>
            <person name="Conover J.L."/>
            <person name="Sanders W.S."/>
            <person name="Peterson D.G."/>
            <person name="Frelichowski J.E."/>
            <person name="Scheffler J.A."/>
            <person name="Scheffler B.E."/>
            <person name="Wendel J.F."/>
        </authorList>
    </citation>
    <scope>NUCLEOTIDE SEQUENCE [LARGE SCALE GENOMIC DNA]</scope>
    <source>
        <strain evidence="1">185</strain>
        <tissue evidence="1">Leaf</tissue>
    </source>
</reference>
<proteinExistence type="predicted"/>
<dbReference type="GO" id="GO:0008289">
    <property type="term" value="F:lipid binding"/>
    <property type="evidence" value="ECO:0007669"/>
    <property type="project" value="InterPro"/>
</dbReference>
<dbReference type="EMBL" id="JABFAA010000005">
    <property type="protein sequence ID" value="MBA0682899.1"/>
    <property type="molecule type" value="Genomic_DNA"/>
</dbReference>
<dbReference type="PANTHER" id="PTHR10774">
    <property type="entry name" value="EXTENDED SYNAPTOTAGMIN-RELATED"/>
    <property type="match status" value="1"/>
</dbReference>
<dbReference type="PANTHER" id="PTHR10774:SF214">
    <property type="entry name" value="CALCIUM-DEPENDENT LIPID-BINDING (CALB DOMAIN) FAMILY PROTEIN-RELATED"/>
    <property type="match status" value="1"/>
</dbReference>
<dbReference type="GO" id="GO:0005783">
    <property type="term" value="C:endoplasmic reticulum"/>
    <property type="evidence" value="ECO:0007669"/>
    <property type="project" value="TreeGrafter"/>
</dbReference>
<dbReference type="InterPro" id="IPR045050">
    <property type="entry name" value="Synaptotagmin_plant"/>
</dbReference>
<dbReference type="SUPFAM" id="SSF49562">
    <property type="entry name" value="C2 domain (Calcium/lipid-binding domain, CaLB)"/>
    <property type="match status" value="1"/>
</dbReference>
<dbReference type="AlphaFoldDB" id="A0A7J8X7X4"/>
<organism evidence="1 2">
    <name type="scientific">Gossypium aridum</name>
    <name type="common">American cotton</name>
    <name type="synonym">Erioxylum aridum</name>
    <dbReference type="NCBI Taxonomy" id="34290"/>
    <lineage>
        <taxon>Eukaryota</taxon>
        <taxon>Viridiplantae</taxon>
        <taxon>Streptophyta</taxon>
        <taxon>Embryophyta</taxon>
        <taxon>Tracheophyta</taxon>
        <taxon>Spermatophyta</taxon>
        <taxon>Magnoliopsida</taxon>
        <taxon>eudicotyledons</taxon>
        <taxon>Gunneridae</taxon>
        <taxon>Pentapetalae</taxon>
        <taxon>rosids</taxon>
        <taxon>malvids</taxon>
        <taxon>Malvales</taxon>
        <taxon>Malvaceae</taxon>
        <taxon>Malvoideae</taxon>
        <taxon>Gossypium</taxon>
    </lineage>
</organism>
<gene>
    <name evidence="1" type="ORF">Goari_024585</name>
</gene>
<name>A0A7J8X7X4_GOSAI</name>
<dbReference type="InterPro" id="IPR035892">
    <property type="entry name" value="C2_domain_sf"/>
</dbReference>
<dbReference type="Gene3D" id="2.60.40.150">
    <property type="entry name" value="C2 domain"/>
    <property type="match status" value="1"/>
</dbReference>
<keyword evidence="2" id="KW-1185">Reference proteome</keyword>
<comment type="caution">
    <text evidence="1">The sequence shown here is derived from an EMBL/GenBank/DDBJ whole genome shotgun (WGS) entry which is preliminary data.</text>
</comment>
<evidence type="ECO:0000313" key="2">
    <source>
        <dbReference type="Proteomes" id="UP000593577"/>
    </source>
</evidence>
<accession>A0A7J8X7X4</accession>
<sequence length="70" mass="8165">MLDEPPVNDKLHVEVQSSSSRIGLLHPKETLGYIDINLSDVVNNKRINERYHLIDSKNGRIQIELQWRTK</sequence>